<reference evidence="9 10" key="1">
    <citation type="journal article" date="2014" name="BMC Genomics">
        <title>Comparative genome sequencing reveals chemotype-specific gene clusters in the toxigenic black mold Stachybotrys.</title>
        <authorList>
            <person name="Semeiks J."/>
            <person name="Borek D."/>
            <person name="Otwinowski Z."/>
            <person name="Grishin N.V."/>
        </authorList>
    </citation>
    <scope>NUCLEOTIDE SEQUENCE [LARGE SCALE GENOMIC DNA]</scope>
    <source>
        <strain evidence="10">CBS 109288 / IBT 7711</strain>
    </source>
</reference>
<keyword evidence="3" id="KW-0285">Flavoprotein</keyword>
<dbReference type="PANTHER" id="PTHR11530">
    <property type="entry name" value="D-AMINO ACID OXIDASE"/>
    <property type="match status" value="1"/>
</dbReference>
<dbReference type="PANTHER" id="PTHR11530:SF11">
    <property type="entry name" value="D-ASPARTATE OXIDASE"/>
    <property type="match status" value="1"/>
</dbReference>
<dbReference type="Pfam" id="PF01266">
    <property type="entry name" value="DAO"/>
    <property type="match status" value="1"/>
</dbReference>
<dbReference type="PROSITE" id="PS00677">
    <property type="entry name" value="DAO"/>
    <property type="match status" value="1"/>
</dbReference>
<evidence type="ECO:0000256" key="3">
    <source>
        <dbReference type="ARBA" id="ARBA00022630"/>
    </source>
</evidence>
<proteinExistence type="inferred from homology"/>
<dbReference type="PIRSF" id="PIRSF000189">
    <property type="entry name" value="D-aa_oxidase"/>
    <property type="match status" value="1"/>
</dbReference>
<evidence type="ECO:0000256" key="1">
    <source>
        <dbReference type="ARBA" id="ARBA00001974"/>
    </source>
</evidence>
<evidence type="ECO:0000313" key="10">
    <source>
        <dbReference type="Proteomes" id="UP000028045"/>
    </source>
</evidence>
<dbReference type="Gene3D" id="3.30.9.10">
    <property type="entry name" value="D-Amino Acid Oxidase, subunit A, domain 2"/>
    <property type="match status" value="1"/>
</dbReference>
<dbReference type="EMBL" id="KL647405">
    <property type="protein sequence ID" value="KEY75004.1"/>
    <property type="molecule type" value="Genomic_DNA"/>
</dbReference>
<evidence type="ECO:0000259" key="8">
    <source>
        <dbReference type="Pfam" id="PF01266"/>
    </source>
</evidence>
<feature type="binding site" evidence="6">
    <location>
        <position position="289"/>
    </location>
    <ligand>
        <name>D-dopa</name>
        <dbReference type="ChEBI" id="CHEBI:149689"/>
    </ligand>
</feature>
<dbReference type="HOGENOM" id="CLU_034311_1_0_1"/>
<feature type="signal peptide" evidence="7">
    <location>
        <begin position="1"/>
        <end position="19"/>
    </location>
</feature>
<feature type="binding site" evidence="6">
    <location>
        <begin position="107"/>
        <end position="108"/>
    </location>
    <ligand>
        <name>FAD</name>
        <dbReference type="ChEBI" id="CHEBI:57692"/>
    </ligand>
</feature>
<dbReference type="Proteomes" id="UP000028045">
    <property type="component" value="Unassembled WGS sequence"/>
</dbReference>
<keyword evidence="7" id="KW-0732">Signal</keyword>
<gene>
    <name evidence="9" type="ORF">S7711_01346</name>
</gene>
<feature type="binding site" evidence="6">
    <location>
        <position position="349"/>
    </location>
    <ligand>
        <name>D-dopa</name>
        <dbReference type="ChEBI" id="CHEBI:149689"/>
    </ligand>
</feature>
<feature type="binding site" evidence="6">
    <location>
        <position position="282"/>
    </location>
    <ligand>
        <name>D-dopa</name>
        <dbReference type="ChEBI" id="CHEBI:149689"/>
    </ligand>
</feature>
<evidence type="ECO:0000256" key="5">
    <source>
        <dbReference type="ARBA" id="ARBA00023002"/>
    </source>
</evidence>
<dbReference type="GO" id="GO:0003884">
    <property type="term" value="F:D-amino-acid oxidase activity"/>
    <property type="evidence" value="ECO:0007669"/>
    <property type="project" value="InterPro"/>
</dbReference>
<dbReference type="SUPFAM" id="SSF54373">
    <property type="entry name" value="FAD-linked reductases, C-terminal domain"/>
    <property type="match status" value="1"/>
</dbReference>
<dbReference type="InterPro" id="IPR006076">
    <property type="entry name" value="FAD-dep_OxRdtase"/>
</dbReference>
<dbReference type="OrthoDB" id="2015447at2759"/>
<keyword evidence="5" id="KW-0560">Oxidoreductase</keyword>
<evidence type="ECO:0000256" key="6">
    <source>
        <dbReference type="PIRSR" id="PIRSR000189-1"/>
    </source>
</evidence>
<comment type="cofactor">
    <cofactor evidence="1 6">
        <name>FAD</name>
        <dbReference type="ChEBI" id="CHEBI:57692"/>
    </cofactor>
</comment>
<dbReference type="InterPro" id="IPR023209">
    <property type="entry name" value="DAO"/>
</dbReference>
<dbReference type="GO" id="GO:0071949">
    <property type="term" value="F:FAD binding"/>
    <property type="evidence" value="ECO:0007669"/>
    <property type="project" value="InterPro"/>
</dbReference>
<accession>A0A084BBS5</accession>
<evidence type="ECO:0000313" key="9">
    <source>
        <dbReference type="EMBL" id="KEY75004.1"/>
    </source>
</evidence>
<dbReference type="SUPFAM" id="SSF51971">
    <property type="entry name" value="Nucleotide-binding domain"/>
    <property type="match status" value="1"/>
</dbReference>
<dbReference type="InterPro" id="IPR006181">
    <property type="entry name" value="D-amino_acid_oxidase_CS"/>
</dbReference>
<feature type="domain" description="FAD dependent oxidoreductase" evidence="8">
    <location>
        <begin position="66"/>
        <end position="397"/>
    </location>
</feature>
<evidence type="ECO:0000256" key="2">
    <source>
        <dbReference type="ARBA" id="ARBA00006730"/>
    </source>
</evidence>
<comment type="similarity">
    <text evidence="2">Belongs to the DAMOX/DASOX family.</text>
</comment>
<sequence length="414" mass="44587">MKLSAILVSLVALAIGADASCRGDCRIQCNPYNIPGACSNECVGRCMAARCPDDDGLIGILLQESIVIVGAGIIGLDVALVLAERGFGRYITVYAEYLPGDTAVSYTSPWAGCNFSAISGSDANALRWDRAGYAHLTKLAAQDSKQSFVQKTRSIELWDDAVPREKIKAMSEYLEDFRILPDQELPPGVKFGVSFTSVTIHGPKHLVYLCNKLKHTYGVRFVRQKLATIQDAFANPTTKVVFNCVGNAARTLPGVEDPKCFPTRGQVVLTRAPKVSTNIMRHGRGYETYVIPRPQSNGNAVLGGYMQKGNGQVSLAKRLTEDILARTKALSAELRQEEPEILAAFAGLRPSRNGGARVERGEVFVGAGGEKRAIVHNYGAGGTGFQAGYGMATEAVDAAEDILQSLRSQGRSRL</sequence>
<keyword evidence="10" id="KW-1185">Reference proteome</keyword>
<dbReference type="Gene3D" id="3.40.50.720">
    <property type="entry name" value="NAD(P)-binding Rossmann-like Domain"/>
    <property type="match status" value="1"/>
</dbReference>
<feature type="chain" id="PRO_5001771950" description="FAD dependent oxidoreductase domain-containing protein" evidence="7">
    <location>
        <begin position="20"/>
        <end position="414"/>
    </location>
</feature>
<dbReference type="AlphaFoldDB" id="A0A084BBS5"/>
<organism evidence="9 10">
    <name type="scientific">Stachybotrys chartarum (strain CBS 109288 / IBT 7711)</name>
    <name type="common">Toxic black mold</name>
    <name type="synonym">Stilbospora chartarum</name>
    <dbReference type="NCBI Taxonomy" id="1280523"/>
    <lineage>
        <taxon>Eukaryota</taxon>
        <taxon>Fungi</taxon>
        <taxon>Dikarya</taxon>
        <taxon>Ascomycota</taxon>
        <taxon>Pezizomycotina</taxon>
        <taxon>Sordariomycetes</taxon>
        <taxon>Hypocreomycetidae</taxon>
        <taxon>Hypocreales</taxon>
        <taxon>Stachybotryaceae</taxon>
        <taxon>Stachybotrys</taxon>
    </lineage>
</organism>
<dbReference type="GO" id="GO:0019478">
    <property type="term" value="P:D-amino acid catabolic process"/>
    <property type="evidence" value="ECO:0007669"/>
    <property type="project" value="TreeGrafter"/>
</dbReference>
<protein>
    <recommendedName>
        <fullName evidence="8">FAD dependent oxidoreductase domain-containing protein</fullName>
    </recommendedName>
</protein>
<name>A0A084BBS5_STACB</name>
<evidence type="ECO:0000256" key="7">
    <source>
        <dbReference type="SAM" id="SignalP"/>
    </source>
</evidence>
<dbReference type="GO" id="GO:0005737">
    <property type="term" value="C:cytoplasm"/>
    <property type="evidence" value="ECO:0007669"/>
    <property type="project" value="TreeGrafter"/>
</dbReference>
<evidence type="ECO:0000256" key="4">
    <source>
        <dbReference type="ARBA" id="ARBA00022827"/>
    </source>
</evidence>
<keyword evidence="4 6" id="KW-0274">FAD</keyword>
<feature type="binding site" evidence="6">
    <location>
        <position position="382"/>
    </location>
    <ligand>
        <name>D-dopa</name>
        <dbReference type="ChEBI" id="CHEBI:149689"/>
    </ligand>
</feature>